<organism evidence="1 2">
    <name type="scientific">Cyphomyrmex costatus</name>
    <dbReference type="NCBI Taxonomy" id="456900"/>
    <lineage>
        <taxon>Eukaryota</taxon>
        <taxon>Metazoa</taxon>
        <taxon>Ecdysozoa</taxon>
        <taxon>Arthropoda</taxon>
        <taxon>Hexapoda</taxon>
        <taxon>Insecta</taxon>
        <taxon>Pterygota</taxon>
        <taxon>Neoptera</taxon>
        <taxon>Endopterygota</taxon>
        <taxon>Hymenoptera</taxon>
        <taxon>Apocrita</taxon>
        <taxon>Aculeata</taxon>
        <taxon>Formicoidea</taxon>
        <taxon>Formicidae</taxon>
        <taxon>Myrmicinae</taxon>
        <taxon>Cyphomyrmex</taxon>
    </lineage>
</organism>
<keyword evidence="2" id="KW-1185">Reference proteome</keyword>
<sequence length="113" mass="12358">MADASSSDTTSDCCNECFSDITSEKSEYVVVGRKPCTSHRRSKRNLLQKLLIREVGNFNPCDPSGIVISDRPQGTAPHAVKNDFLPTTIPKESGIIRLASLIKSERTAAHVKI</sequence>
<gene>
    <name evidence="1" type="ORF">ALC62_14570</name>
</gene>
<proteinExistence type="predicted"/>
<accession>A0A195C304</accession>
<reference evidence="1 2" key="1">
    <citation type="submission" date="2016-03" db="EMBL/GenBank/DDBJ databases">
        <title>Cyphomyrmex costatus WGS genome.</title>
        <authorList>
            <person name="Nygaard S."/>
            <person name="Hu H."/>
            <person name="Boomsma J."/>
            <person name="Zhang G."/>
        </authorList>
    </citation>
    <scope>NUCLEOTIDE SEQUENCE [LARGE SCALE GENOMIC DNA]</scope>
    <source>
        <strain evidence="1">MS0001</strain>
        <tissue evidence="1">Whole body</tissue>
    </source>
</reference>
<evidence type="ECO:0000313" key="1">
    <source>
        <dbReference type="EMBL" id="KYM94975.1"/>
    </source>
</evidence>
<dbReference type="AlphaFoldDB" id="A0A195C304"/>
<dbReference type="STRING" id="456900.A0A195C304"/>
<name>A0A195C304_9HYME</name>
<evidence type="ECO:0000313" key="2">
    <source>
        <dbReference type="Proteomes" id="UP000078542"/>
    </source>
</evidence>
<dbReference type="Proteomes" id="UP000078542">
    <property type="component" value="Unassembled WGS sequence"/>
</dbReference>
<dbReference type="EMBL" id="KQ978344">
    <property type="protein sequence ID" value="KYM94975.1"/>
    <property type="molecule type" value="Genomic_DNA"/>
</dbReference>
<protein>
    <submittedName>
        <fullName evidence="1">Uncharacterized protein</fullName>
    </submittedName>
</protein>